<evidence type="ECO:0000313" key="4">
    <source>
        <dbReference type="Proteomes" id="UP000554054"/>
    </source>
</evidence>
<name>A0A852VRM3_9MICO</name>
<dbReference type="RefSeq" id="WP_185992327.1">
    <property type="nucleotide sequence ID" value="NZ_JACCAE010000001.1"/>
</dbReference>
<dbReference type="SUPFAM" id="SSF53800">
    <property type="entry name" value="Chelatase"/>
    <property type="match status" value="1"/>
</dbReference>
<gene>
    <name evidence="3" type="ORF">BJY20_003049</name>
</gene>
<keyword evidence="2" id="KW-0456">Lyase</keyword>
<proteinExistence type="predicted"/>
<dbReference type="InterPro" id="IPR002762">
    <property type="entry name" value="CbiX-like"/>
</dbReference>
<accession>A0A852VRM3</accession>
<dbReference type="EMBL" id="JACCAE010000001">
    <property type="protein sequence ID" value="NYF99657.1"/>
    <property type="molecule type" value="Genomic_DNA"/>
</dbReference>
<evidence type="ECO:0000256" key="2">
    <source>
        <dbReference type="ARBA" id="ARBA00023239"/>
    </source>
</evidence>
<keyword evidence="4" id="KW-1185">Reference proteome</keyword>
<keyword evidence="1" id="KW-0479">Metal-binding</keyword>
<protein>
    <submittedName>
        <fullName evidence="3">Sirohydrochlorin ferrochelatase</fullName>
    </submittedName>
</protein>
<sequence length="215" mass="21924">MTTVLLAHGSPDARHARALERLRERVCGPLLAAGHGPTVLAYIEHDAPSPAELGRWLSGQVTLVPMLITPAFHARVDVPAAARHLASLGASVRSAAALGGHDLLLAAVEERIRGAGHDPGAPTLLVAGGSSSGEAAASLSRLVATGARPTWATTTLNAPRLGAAVGRTVVPLVLAEGVLHDKVAAYADEGGSPFVRGGLAETRAVADLVLQRVLT</sequence>
<dbReference type="AlphaFoldDB" id="A0A852VRM3"/>
<comment type="caution">
    <text evidence="3">The sequence shown here is derived from an EMBL/GenBank/DDBJ whole genome shotgun (WGS) entry which is preliminary data.</text>
</comment>
<dbReference type="Proteomes" id="UP000554054">
    <property type="component" value="Unassembled WGS sequence"/>
</dbReference>
<organism evidence="3 4">
    <name type="scientific">Janibacter cremeus</name>
    <dbReference type="NCBI Taxonomy" id="1285192"/>
    <lineage>
        <taxon>Bacteria</taxon>
        <taxon>Bacillati</taxon>
        <taxon>Actinomycetota</taxon>
        <taxon>Actinomycetes</taxon>
        <taxon>Micrococcales</taxon>
        <taxon>Intrasporangiaceae</taxon>
        <taxon>Janibacter</taxon>
    </lineage>
</organism>
<reference evidence="3 4" key="1">
    <citation type="submission" date="2020-07" db="EMBL/GenBank/DDBJ databases">
        <title>Sequencing the genomes of 1000 actinobacteria strains.</title>
        <authorList>
            <person name="Klenk H.-P."/>
        </authorList>
    </citation>
    <scope>NUCLEOTIDE SEQUENCE [LARGE SCALE GENOMIC DNA]</scope>
    <source>
        <strain evidence="3 4">DSM 26154</strain>
    </source>
</reference>
<dbReference type="Gene3D" id="3.40.50.1400">
    <property type="match status" value="1"/>
</dbReference>
<dbReference type="Pfam" id="PF01903">
    <property type="entry name" value="CbiX"/>
    <property type="match status" value="1"/>
</dbReference>
<dbReference type="GO" id="GO:0046872">
    <property type="term" value="F:metal ion binding"/>
    <property type="evidence" value="ECO:0007669"/>
    <property type="project" value="UniProtKB-KW"/>
</dbReference>
<dbReference type="GO" id="GO:0016829">
    <property type="term" value="F:lyase activity"/>
    <property type="evidence" value="ECO:0007669"/>
    <property type="project" value="UniProtKB-KW"/>
</dbReference>
<evidence type="ECO:0000313" key="3">
    <source>
        <dbReference type="EMBL" id="NYF99657.1"/>
    </source>
</evidence>
<evidence type="ECO:0000256" key="1">
    <source>
        <dbReference type="ARBA" id="ARBA00022723"/>
    </source>
</evidence>